<dbReference type="KEGG" id="dan:6497627"/>
<dbReference type="STRING" id="7217.B3MMF3"/>
<dbReference type="Proteomes" id="UP000007801">
    <property type="component" value="Unassembled WGS sequence"/>
</dbReference>
<evidence type="ECO:0000256" key="2">
    <source>
        <dbReference type="SAM" id="SignalP"/>
    </source>
</evidence>
<dbReference type="OrthoDB" id="7860095at2759"/>
<feature type="compositionally biased region" description="Basic and acidic residues" evidence="1">
    <location>
        <begin position="98"/>
        <end position="121"/>
    </location>
</feature>
<keyword evidence="4" id="KW-1185">Reference proteome</keyword>
<gene>
    <name evidence="3" type="primary">Dana\GF14809</name>
    <name evidence="3" type="synonym">dana_GLEANR_15575</name>
    <name evidence="3" type="ORF">GF14809</name>
</gene>
<dbReference type="InParanoid" id="B3MMF3"/>
<feature type="region of interest" description="Disordered" evidence="1">
    <location>
        <begin position="98"/>
        <end position="137"/>
    </location>
</feature>
<name>B3MMF3_DROAN</name>
<evidence type="ECO:0000313" key="3">
    <source>
        <dbReference type="EMBL" id="EDV30899.2"/>
    </source>
</evidence>
<protein>
    <submittedName>
        <fullName evidence="3">Uncharacterized protein</fullName>
    </submittedName>
</protein>
<keyword evidence="2" id="KW-0732">Signal</keyword>
<dbReference type="AlphaFoldDB" id="B3MMF3"/>
<accession>B3MMF3</accession>
<reference evidence="3 4" key="1">
    <citation type="journal article" date="2007" name="Nature">
        <title>Evolution of genes and genomes on the Drosophila phylogeny.</title>
        <authorList>
            <consortium name="Drosophila 12 Genomes Consortium"/>
            <person name="Clark A.G."/>
            <person name="Eisen M.B."/>
            <person name="Smith D.R."/>
            <person name="Bergman C.M."/>
            <person name="Oliver B."/>
            <person name="Markow T.A."/>
            <person name="Kaufman T.C."/>
            <person name="Kellis M."/>
            <person name="Gelbart W."/>
            <person name="Iyer V.N."/>
            <person name="Pollard D.A."/>
            <person name="Sackton T.B."/>
            <person name="Larracuente A.M."/>
            <person name="Singh N.D."/>
            <person name="Abad J.P."/>
            <person name="Abt D.N."/>
            <person name="Adryan B."/>
            <person name="Aguade M."/>
            <person name="Akashi H."/>
            <person name="Anderson W.W."/>
            <person name="Aquadro C.F."/>
            <person name="Ardell D.H."/>
            <person name="Arguello R."/>
            <person name="Artieri C.G."/>
            <person name="Barbash D.A."/>
            <person name="Barker D."/>
            <person name="Barsanti P."/>
            <person name="Batterham P."/>
            <person name="Batzoglou S."/>
            <person name="Begun D."/>
            <person name="Bhutkar A."/>
            <person name="Blanco E."/>
            <person name="Bosak S.A."/>
            <person name="Bradley R.K."/>
            <person name="Brand A.D."/>
            <person name="Brent M.R."/>
            <person name="Brooks A.N."/>
            <person name="Brown R.H."/>
            <person name="Butlin R.K."/>
            <person name="Caggese C."/>
            <person name="Calvi B.R."/>
            <person name="Bernardo de Carvalho A."/>
            <person name="Caspi A."/>
            <person name="Castrezana S."/>
            <person name="Celniker S.E."/>
            <person name="Chang J.L."/>
            <person name="Chapple C."/>
            <person name="Chatterji S."/>
            <person name="Chinwalla A."/>
            <person name="Civetta A."/>
            <person name="Clifton S.W."/>
            <person name="Comeron J.M."/>
            <person name="Costello J.C."/>
            <person name="Coyne J.A."/>
            <person name="Daub J."/>
            <person name="David R.G."/>
            <person name="Delcher A.L."/>
            <person name="Delehaunty K."/>
            <person name="Do C.B."/>
            <person name="Ebling H."/>
            <person name="Edwards K."/>
            <person name="Eickbush T."/>
            <person name="Evans J.D."/>
            <person name="Filipski A."/>
            <person name="Findeiss S."/>
            <person name="Freyhult E."/>
            <person name="Fulton L."/>
            <person name="Fulton R."/>
            <person name="Garcia A.C."/>
            <person name="Gardiner A."/>
            <person name="Garfield D.A."/>
            <person name="Garvin B.E."/>
            <person name="Gibson G."/>
            <person name="Gilbert D."/>
            <person name="Gnerre S."/>
            <person name="Godfrey J."/>
            <person name="Good R."/>
            <person name="Gotea V."/>
            <person name="Gravely B."/>
            <person name="Greenberg A.J."/>
            <person name="Griffiths-Jones S."/>
            <person name="Gross S."/>
            <person name="Guigo R."/>
            <person name="Gustafson E.A."/>
            <person name="Haerty W."/>
            <person name="Hahn M.W."/>
            <person name="Halligan D.L."/>
            <person name="Halpern A.L."/>
            <person name="Halter G.M."/>
            <person name="Han M.V."/>
            <person name="Heger A."/>
            <person name="Hillier L."/>
            <person name="Hinrichs A.S."/>
            <person name="Holmes I."/>
            <person name="Hoskins R.A."/>
            <person name="Hubisz M.J."/>
            <person name="Hultmark D."/>
            <person name="Huntley M.A."/>
            <person name="Jaffe D.B."/>
            <person name="Jagadeeshan S."/>
            <person name="Jeck W.R."/>
            <person name="Johnson J."/>
            <person name="Jones C.D."/>
            <person name="Jordan W.C."/>
            <person name="Karpen G.H."/>
            <person name="Kataoka E."/>
            <person name="Keightley P.D."/>
            <person name="Kheradpour P."/>
            <person name="Kirkness E.F."/>
            <person name="Koerich L.B."/>
            <person name="Kristiansen K."/>
            <person name="Kudrna D."/>
            <person name="Kulathinal R.J."/>
            <person name="Kumar S."/>
            <person name="Kwok R."/>
            <person name="Lander E."/>
            <person name="Langley C.H."/>
            <person name="Lapoint R."/>
            <person name="Lazzaro B.P."/>
            <person name="Lee S.J."/>
            <person name="Levesque L."/>
            <person name="Li R."/>
            <person name="Lin C.F."/>
            <person name="Lin M.F."/>
            <person name="Lindblad-Toh K."/>
            <person name="Llopart A."/>
            <person name="Long M."/>
            <person name="Low L."/>
            <person name="Lozovsky E."/>
            <person name="Lu J."/>
            <person name="Luo M."/>
            <person name="Machado C.A."/>
            <person name="Makalowski W."/>
            <person name="Marzo M."/>
            <person name="Matsuda M."/>
            <person name="Matzkin L."/>
            <person name="McAllister B."/>
            <person name="McBride C.S."/>
            <person name="McKernan B."/>
            <person name="McKernan K."/>
            <person name="Mendez-Lago M."/>
            <person name="Minx P."/>
            <person name="Mollenhauer M.U."/>
            <person name="Montooth K."/>
            <person name="Mount S.M."/>
            <person name="Mu X."/>
            <person name="Myers E."/>
            <person name="Negre B."/>
            <person name="Newfeld S."/>
            <person name="Nielsen R."/>
            <person name="Noor M.A."/>
            <person name="O'Grady P."/>
            <person name="Pachter L."/>
            <person name="Papaceit M."/>
            <person name="Parisi M.J."/>
            <person name="Parisi M."/>
            <person name="Parts L."/>
            <person name="Pedersen J.S."/>
            <person name="Pesole G."/>
            <person name="Phillippy A.M."/>
            <person name="Ponting C.P."/>
            <person name="Pop M."/>
            <person name="Porcelli D."/>
            <person name="Powell J.R."/>
            <person name="Prohaska S."/>
            <person name="Pruitt K."/>
            <person name="Puig M."/>
            <person name="Quesneville H."/>
            <person name="Ram K.R."/>
            <person name="Rand D."/>
            <person name="Rasmussen M.D."/>
            <person name="Reed L.K."/>
            <person name="Reenan R."/>
            <person name="Reily A."/>
            <person name="Remington K.A."/>
            <person name="Rieger T.T."/>
            <person name="Ritchie M.G."/>
            <person name="Robin C."/>
            <person name="Rogers Y.H."/>
            <person name="Rohde C."/>
            <person name="Rozas J."/>
            <person name="Rubenfield M.J."/>
            <person name="Ruiz A."/>
            <person name="Russo S."/>
            <person name="Salzberg S.L."/>
            <person name="Sanchez-Gracia A."/>
            <person name="Saranga D.J."/>
            <person name="Sato H."/>
            <person name="Schaeffer S.W."/>
            <person name="Schatz M.C."/>
            <person name="Schlenke T."/>
            <person name="Schwartz R."/>
            <person name="Segarra C."/>
            <person name="Singh R.S."/>
            <person name="Sirot L."/>
            <person name="Sirota M."/>
            <person name="Sisneros N.B."/>
            <person name="Smith C.D."/>
            <person name="Smith T.F."/>
            <person name="Spieth J."/>
            <person name="Stage D.E."/>
            <person name="Stark A."/>
            <person name="Stephan W."/>
            <person name="Strausberg R.L."/>
            <person name="Strempel S."/>
            <person name="Sturgill D."/>
            <person name="Sutton G."/>
            <person name="Sutton G.G."/>
            <person name="Tao W."/>
            <person name="Teichmann S."/>
            <person name="Tobari Y.N."/>
            <person name="Tomimura Y."/>
            <person name="Tsolas J.M."/>
            <person name="Valente V.L."/>
            <person name="Venter E."/>
            <person name="Venter J.C."/>
            <person name="Vicario S."/>
            <person name="Vieira F.G."/>
            <person name="Vilella A.J."/>
            <person name="Villasante A."/>
            <person name="Walenz B."/>
            <person name="Wang J."/>
            <person name="Wasserman M."/>
            <person name="Watts T."/>
            <person name="Wilson D."/>
            <person name="Wilson R.K."/>
            <person name="Wing R.A."/>
            <person name="Wolfner M.F."/>
            <person name="Wong A."/>
            <person name="Wong G.K."/>
            <person name="Wu C.I."/>
            <person name="Wu G."/>
            <person name="Yamamoto D."/>
            <person name="Yang H.P."/>
            <person name="Yang S.P."/>
            <person name="Yorke J.A."/>
            <person name="Yoshida K."/>
            <person name="Zdobnov E."/>
            <person name="Zhang P."/>
            <person name="Zhang Y."/>
            <person name="Zimin A.V."/>
            <person name="Baldwin J."/>
            <person name="Abdouelleil A."/>
            <person name="Abdulkadir J."/>
            <person name="Abebe A."/>
            <person name="Abera B."/>
            <person name="Abreu J."/>
            <person name="Acer S.C."/>
            <person name="Aftuck L."/>
            <person name="Alexander A."/>
            <person name="An P."/>
            <person name="Anderson E."/>
            <person name="Anderson S."/>
            <person name="Arachi H."/>
            <person name="Azer M."/>
            <person name="Bachantsang P."/>
            <person name="Barry A."/>
            <person name="Bayul T."/>
            <person name="Berlin A."/>
            <person name="Bessette D."/>
            <person name="Bloom T."/>
            <person name="Blye J."/>
            <person name="Boguslavskiy L."/>
            <person name="Bonnet C."/>
            <person name="Boukhgalter B."/>
            <person name="Bourzgui I."/>
            <person name="Brown A."/>
            <person name="Cahill P."/>
            <person name="Channer S."/>
            <person name="Cheshatsang Y."/>
            <person name="Chuda L."/>
            <person name="Citroen M."/>
            <person name="Collymore A."/>
            <person name="Cooke P."/>
            <person name="Costello M."/>
            <person name="D'Aco K."/>
            <person name="Daza R."/>
            <person name="De Haan G."/>
            <person name="DeGray S."/>
            <person name="DeMaso C."/>
            <person name="Dhargay N."/>
            <person name="Dooley K."/>
            <person name="Dooley E."/>
            <person name="Doricent M."/>
            <person name="Dorje P."/>
            <person name="Dorjee K."/>
            <person name="Dupes A."/>
            <person name="Elong R."/>
            <person name="Falk J."/>
            <person name="Farina A."/>
            <person name="Faro S."/>
            <person name="Ferguson D."/>
            <person name="Fisher S."/>
            <person name="Foley C.D."/>
            <person name="Franke A."/>
            <person name="Friedrich D."/>
            <person name="Gadbois L."/>
            <person name="Gearin G."/>
            <person name="Gearin C.R."/>
            <person name="Giannoukos G."/>
            <person name="Goode T."/>
            <person name="Graham J."/>
            <person name="Grandbois E."/>
            <person name="Grewal S."/>
            <person name="Gyaltsen K."/>
            <person name="Hafez N."/>
            <person name="Hagos B."/>
            <person name="Hall J."/>
            <person name="Henson C."/>
            <person name="Hollinger A."/>
            <person name="Honan T."/>
            <person name="Huard M.D."/>
            <person name="Hughes L."/>
            <person name="Hurhula B."/>
            <person name="Husby M.E."/>
            <person name="Kamat A."/>
            <person name="Kanga B."/>
            <person name="Kashin S."/>
            <person name="Khazanovich D."/>
            <person name="Kisner P."/>
            <person name="Lance K."/>
            <person name="Lara M."/>
            <person name="Lee W."/>
            <person name="Lennon N."/>
            <person name="Letendre F."/>
            <person name="LeVine R."/>
            <person name="Lipovsky A."/>
            <person name="Liu X."/>
            <person name="Liu J."/>
            <person name="Liu S."/>
            <person name="Lokyitsang T."/>
            <person name="Lokyitsang Y."/>
            <person name="Lubonja R."/>
            <person name="Lui A."/>
            <person name="MacDonald P."/>
            <person name="Magnisalis V."/>
            <person name="Maru K."/>
            <person name="Matthews C."/>
            <person name="McCusker W."/>
            <person name="McDonough S."/>
            <person name="Mehta T."/>
            <person name="Meldrim J."/>
            <person name="Meneus L."/>
            <person name="Mihai O."/>
            <person name="Mihalev A."/>
            <person name="Mihova T."/>
            <person name="Mittelman R."/>
            <person name="Mlenga V."/>
            <person name="Montmayeur A."/>
            <person name="Mulrain L."/>
            <person name="Navidi A."/>
            <person name="Naylor J."/>
            <person name="Negash T."/>
            <person name="Nguyen T."/>
            <person name="Nguyen N."/>
            <person name="Nicol R."/>
            <person name="Norbu C."/>
            <person name="Norbu N."/>
            <person name="Novod N."/>
            <person name="O'Neill B."/>
            <person name="Osman S."/>
            <person name="Markiewicz E."/>
            <person name="Oyono O.L."/>
            <person name="Patti C."/>
            <person name="Phunkhang P."/>
            <person name="Pierre F."/>
            <person name="Priest M."/>
            <person name="Raghuraman S."/>
            <person name="Rege F."/>
            <person name="Reyes R."/>
            <person name="Rise C."/>
            <person name="Rogov P."/>
            <person name="Ross K."/>
            <person name="Ryan E."/>
            <person name="Settipalli S."/>
            <person name="Shea T."/>
            <person name="Sherpa N."/>
            <person name="Shi L."/>
            <person name="Shih D."/>
            <person name="Sparrow T."/>
            <person name="Spaulding J."/>
            <person name="Stalker J."/>
            <person name="Stange-Thomann N."/>
            <person name="Stavropoulos S."/>
            <person name="Stone C."/>
            <person name="Strader C."/>
            <person name="Tesfaye S."/>
            <person name="Thomson T."/>
            <person name="Thoulutsang Y."/>
            <person name="Thoulutsang D."/>
            <person name="Topham K."/>
            <person name="Topping I."/>
            <person name="Tsamla T."/>
            <person name="Vassiliev H."/>
            <person name="Vo A."/>
            <person name="Wangchuk T."/>
            <person name="Wangdi T."/>
            <person name="Weiand M."/>
            <person name="Wilkinson J."/>
            <person name="Wilson A."/>
            <person name="Yadav S."/>
            <person name="Young G."/>
            <person name="Yu Q."/>
            <person name="Zembek L."/>
            <person name="Zhong D."/>
            <person name="Zimmer A."/>
            <person name="Zwirko Z."/>
            <person name="Jaffe D.B."/>
            <person name="Alvarez P."/>
            <person name="Brockman W."/>
            <person name="Butler J."/>
            <person name="Chin C."/>
            <person name="Gnerre S."/>
            <person name="Grabherr M."/>
            <person name="Kleber M."/>
            <person name="Mauceli E."/>
            <person name="MacCallum I."/>
        </authorList>
    </citation>
    <scope>NUCLEOTIDE SEQUENCE [LARGE SCALE GENOMIC DNA]</scope>
    <source>
        <strain evidence="4">Tucson 14024-0371.13</strain>
    </source>
</reference>
<dbReference type="HOGENOM" id="CLU_095821_0_0_1"/>
<feature type="signal peptide" evidence="2">
    <location>
        <begin position="1"/>
        <end position="23"/>
    </location>
</feature>
<sequence length="137" mass="14232">MEAVHTAIGVATVVALFLVVASSISHVGDRVAERTATPFCRVLHYGSPMGDQLAATEGITSLVESDGMDNACSMVQSIGSRARDLVGRLLPTLDCEARLAGRSDADGEDASKNKSDTEGEAKPAPPPEPEADPPAEE</sequence>
<proteinExistence type="predicted"/>
<dbReference type="EMBL" id="CH902620">
    <property type="protein sequence ID" value="EDV30899.2"/>
    <property type="molecule type" value="Genomic_DNA"/>
</dbReference>
<evidence type="ECO:0000256" key="1">
    <source>
        <dbReference type="SAM" id="MobiDB-lite"/>
    </source>
</evidence>
<feature type="chain" id="PRO_5006454844" evidence="2">
    <location>
        <begin position="24"/>
        <end position="137"/>
    </location>
</feature>
<evidence type="ECO:0000313" key="4">
    <source>
        <dbReference type="Proteomes" id="UP000007801"/>
    </source>
</evidence>
<organism evidence="3 4">
    <name type="scientific">Drosophila ananassae</name>
    <name type="common">Fruit fly</name>
    <dbReference type="NCBI Taxonomy" id="7217"/>
    <lineage>
        <taxon>Eukaryota</taxon>
        <taxon>Metazoa</taxon>
        <taxon>Ecdysozoa</taxon>
        <taxon>Arthropoda</taxon>
        <taxon>Hexapoda</taxon>
        <taxon>Insecta</taxon>
        <taxon>Pterygota</taxon>
        <taxon>Neoptera</taxon>
        <taxon>Endopterygota</taxon>
        <taxon>Diptera</taxon>
        <taxon>Brachycera</taxon>
        <taxon>Muscomorpha</taxon>
        <taxon>Ephydroidea</taxon>
        <taxon>Drosophilidae</taxon>
        <taxon>Drosophila</taxon>
        <taxon>Sophophora</taxon>
    </lineage>
</organism>